<evidence type="ECO:0000256" key="1">
    <source>
        <dbReference type="SAM" id="Phobius"/>
    </source>
</evidence>
<protein>
    <submittedName>
        <fullName evidence="2">Uncharacterized protein</fullName>
    </submittedName>
</protein>
<dbReference type="Proteomes" id="UP000276133">
    <property type="component" value="Unassembled WGS sequence"/>
</dbReference>
<keyword evidence="1" id="KW-1133">Transmembrane helix</keyword>
<feature type="transmembrane region" description="Helical" evidence="1">
    <location>
        <begin position="20"/>
        <end position="39"/>
    </location>
</feature>
<gene>
    <name evidence="2" type="ORF">BpHYR1_044048</name>
</gene>
<evidence type="ECO:0000313" key="3">
    <source>
        <dbReference type="Proteomes" id="UP000276133"/>
    </source>
</evidence>
<organism evidence="2 3">
    <name type="scientific">Brachionus plicatilis</name>
    <name type="common">Marine rotifer</name>
    <name type="synonym">Brachionus muelleri</name>
    <dbReference type="NCBI Taxonomy" id="10195"/>
    <lineage>
        <taxon>Eukaryota</taxon>
        <taxon>Metazoa</taxon>
        <taxon>Spiralia</taxon>
        <taxon>Gnathifera</taxon>
        <taxon>Rotifera</taxon>
        <taxon>Eurotatoria</taxon>
        <taxon>Monogononta</taxon>
        <taxon>Pseudotrocha</taxon>
        <taxon>Ploima</taxon>
        <taxon>Brachionidae</taxon>
        <taxon>Brachionus</taxon>
    </lineage>
</organism>
<proteinExistence type="predicted"/>
<accession>A0A3M7SE54</accession>
<keyword evidence="1" id="KW-0472">Membrane</keyword>
<evidence type="ECO:0000313" key="2">
    <source>
        <dbReference type="EMBL" id="RNA34066.1"/>
    </source>
</evidence>
<sequence length="100" mass="12002">MYFELADTIILKFRKKKKSFILENLNPISVSIFFQHLTWLLPKKVFFEFIVLILQVQGDTFIFLGIKPFRYSKIDFVLTDLVFFIITNKYKKLRVEQNSS</sequence>
<keyword evidence="3" id="KW-1185">Reference proteome</keyword>
<name>A0A3M7SE54_BRAPC</name>
<comment type="caution">
    <text evidence="2">The sequence shown here is derived from an EMBL/GenBank/DDBJ whole genome shotgun (WGS) entry which is preliminary data.</text>
</comment>
<dbReference type="EMBL" id="REGN01001528">
    <property type="protein sequence ID" value="RNA34066.1"/>
    <property type="molecule type" value="Genomic_DNA"/>
</dbReference>
<dbReference type="AlphaFoldDB" id="A0A3M7SE54"/>
<reference evidence="2 3" key="1">
    <citation type="journal article" date="2018" name="Sci. Rep.">
        <title>Genomic signatures of local adaptation to the degree of environmental predictability in rotifers.</title>
        <authorList>
            <person name="Franch-Gras L."/>
            <person name="Hahn C."/>
            <person name="Garcia-Roger E.M."/>
            <person name="Carmona M.J."/>
            <person name="Serra M."/>
            <person name="Gomez A."/>
        </authorList>
    </citation>
    <scope>NUCLEOTIDE SEQUENCE [LARGE SCALE GENOMIC DNA]</scope>
    <source>
        <strain evidence="2">HYR1</strain>
    </source>
</reference>
<feature type="transmembrane region" description="Helical" evidence="1">
    <location>
        <begin position="45"/>
        <end position="66"/>
    </location>
</feature>
<keyword evidence="1" id="KW-0812">Transmembrane</keyword>